<name>A0A4V1ISR5_9FUNG</name>
<protein>
    <submittedName>
        <fullName evidence="3">Uncharacterized protein</fullName>
    </submittedName>
</protein>
<feature type="compositionally biased region" description="Polar residues" evidence="1">
    <location>
        <begin position="1251"/>
        <end position="1263"/>
    </location>
</feature>
<feature type="transmembrane region" description="Helical" evidence="2">
    <location>
        <begin position="171"/>
        <end position="193"/>
    </location>
</feature>
<feature type="compositionally biased region" description="Polar residues" evidence="1">
    <location>
        <begin position="1278"/>
        <end position="1299"/>
    </location>
</feature>
<accession>A0A4V1ISR5</accession>
<feature type="compositionally biased region" description="Low complexity" evidence="1">
    <location>
        <begin position="1318"/>
        <end position="1338"/>
    </location>
</feature>
<feature type="compositionally biased region" description="Polar residues" evidence="1">
    <location>
        <begin position="1198"/>
        <end position="1211"/>
    </location>
</feature>
<evidence type="ECO:0000313" key="4">
    <source>
        <dbReference type="Proteomes" id="UP000269721"/>
    </source>
</evidence>
<feature type="compositionally biased region" description="Polar residues" evidence="1">
    <location>
        <begin position="663"/>
        <end position="689"/>
    </location>
</feature>
<keyword evidence="4" id="KW-1185">Reference proteome</keyword>
<feature type="compositionally biased region" description="Low complexity" evidence="1">
    <location>
        <begin position="1124"/>
        <end position="1139"/>
    </location>
</feature>
<feature type="compositionally biased region" description="Polar residues" evidence="1">
    <location>
        <begin position="1007"/>
        <end position="1016"/>
    </location>
</feature>
<feature type="transmembrane region" description="Helical" evidence="2">
    <location>
        <begin position="398"/>
        <end position="415"/>
    </location>
</feature>
<organism evidence="3 4">
    <name type="scientific">Blyttiomyces helicus</name>
    <dbReference type="NCBI Taxonomy" id="388810"/>
    <lineage>
        <taxon>Eukaryota</taxon>
        <taxon>Fungi</taxon>
        <taxon>Fungi incertae sedis</taxon>
        <taxon>Chytridiomycota</taxon>
        <taxon>Chytridiomycota incertae sedis</taxon>
        <taxon>Chytridiomycetes</taxon>
        <taxon>Chytridiomycetes incertae sedis</taxon>
        <taxon>Blyttiomyces</taxon>
    </lineage>
</organism>
<feature type="compositionally biased region" description="Acidic residues" evidence="1">
    <location>
        <begin position="642"/>
        <end position="654"/>
    </location>
</feature>
<evidence type="ECO:0000313" key="3">
    <source>
        <dbReference type="EMBL" id="RKO94477.1"/>
    </source>
</evidence>
<feature type="compositionally biased region" description="Basic and acidic residues" evidence="1">
    <location>
        <begin position="613"/>
        <end position="627"/>
    </location>
</feature>
<feature type="transmembrane region" description="Helical" evidence="2">
    <location>
        <begin position="91"/>
        <end position="110"/>
    </location>
</feature>
<evidence type="ECO:0000256" key="1">
    <source>
        <dbReference type="SAM" id="MobiDB-lite"/>
    </source>
</evidence>
<feature type="compositionally biased region" description="Acidic residues" evidence="1">
    <location>
        <begin position="773"/>
        <end position="788"/>
    </location>
</feature>
<proteinExistence type="predicted"/>
<feature type="compositionally biased region" description="Polar residues" evidence="1">
    <location>
        <begin position="1223"/>
        <end position="1239"/>
    </location>
</feature>
<dbReference type="Proteomes" id="UP000269721">
    <property type="component" value="Unassembled WGS sequence"/>
</dbReference>
<feature type="compositionally biased region" description="Low complexity" evidence="1">
    <location>
        <begin position="693"/>
        <end position="708"/>
    </location>
</feature>
<feature type="compositionally biased region" description="Basic and acidic residues" evidence="1">
    <location>
        <begin position="541"/>
        <end position="556"/>
    </location>
</feature>
<keyword evidence="2" id="KW-0472">Membrane</keyword>
<reference evidence="4" key="1">
    <citation type="journal article" date="2018" name="Nat. Microbiol.">
        <title>Leveraging single-cell genomics to expand the fungal tree of life.</title>
        <authorList>
            <person name="Ahrendt S.R."/>
            <person name="Quandt C.A."/>
            <person name="Ciobanu D."/>
            <person name="Clum A."/>
            <person name="Salamov A."/>
            <person name="Andreopoulos B."/>
            <person name="Cheng J.F."/>
            <person name="Woyke T."/>
            <person name="Pelin A."/>
            <person name="Henrissat B."/>
            <person name="Reynolds N.K."/>
            <person name="Benny G.L."/>
            <person name="Smith M.E."/>
            <person name="James T.Y."/>
            <person name="Grigoriev I.V."/>
        </authorList>
    </citation>
    <scope>NUCLEOTIDE SEQUENCE [LARGE SCALE GENOMIC DNA]</scope>
</reference>
<feature type="compositionally biased region" description="Acidic residues" evidence="1">
    <location>
        <begin position="732"/>
        <end position="761"/>
    </location>
</feature>
<feature type="compositionally biased region" description="Polar residues" evidence="1">
    <location>
        <begin position="851"/>
        <end position="866"/>
    </location>
</feature>
<feature type="transmembrane region" description="Helical" evidence="2">
    <location>
        <begin position="477"/>
        <end position="499"/>
    </location>
</feature>
<evidence type="ECO:0000256" key="2">
    <source>
        <dbReference type="SAM" id="Phobius"/>
    </source>
</evidence>
<feature type="transmembrane region" description="Helical" evidence="2">
    <location>
        <begin position="122"/>
        <end position="139"/>
    </location>
</feature>
<feature type="region of interest" description="Disordered" evidence="1">
    <location>
        <begin position="921"/>
        <end position="1359"/>
    </location>
</feature>
<feature type="compositionally biased region" description="Pro residues" evidence="1">
    <location>
        <begin position="1148"/>
        <end position="1190"/>
    </location>
</feature>
<keyword evidence="2" id="KW-1133">Transmembrane helix</keyword>
<feature type="transmembrane region" description="Helical" evidence="2">
    <location>
        <begin position="59"/>
        <end position="79"/>
    </location>
</feature>
<sequence>MGRKSRLIHPSSDIDGSIAALASPPAPGEQRHAFWQSFSDVKIEQEFWRFGCDRERRSCMVSAAVLVIFNGILIVIDILAPHISTPPQPWYAPHLLLLSASALALAAAAVRNRYAQTSATAFLLVSSSFVCPLWYVVWYPDRQGAASAASFEFLLHSAAALMAFPCPLRAATALAVASIAGLVAGATASMIVQGDTSRYQWGLALSEHAAVLTCGIVYARLRQRMLRRLFVLKRGRAEGVGGCGWAWLEAGLAGKGGVGALASDHVGGGSKSIDVSGRTTPAPYDPKGDPISKPGVLPQMWENSKEQAYSRALCRLHVKAHIAVMAVLAALYFFTAVMDHLDRLRYQLTLPPDAAPPVPDNADHIVAELIPATSVPLVSIALTILCRRSGSITLMQPLAIVTYAALAAALLLVPTDPYQINSADPLVQPKSTSTFMVAMLACSQTLFVSARGFVAWAGAVVFLTLARCPLAEGWGTIGASAVPWYTAAWTTGILVALVAHVRNTELMEREWFEEHTAAREARRAKRAQEGAAIEEASAGRLGDRDPSTNRSLRREIAVGMEGRGVSKGPVGGVEQPLTERSDEDEGDDDDNQSKAPGAEEEAEARRHLKGKGKCLDIGESDSHPLDKDMDDESVGAIAGTSSEEEQEDDEEEVPDVSVHALYFQTTVSGRQTNRLQNVPTWAGSWNGQRNGADPSRGGPDSGNGSSSGAHVAFRNVPPAPGQNKGSTSSDGTESDDNDEDDRAGDVAEEVDALLSEGEEEGIESRTVGVSTKEEDEVAASAAELEDILQEVTGDDREPPRLPFSASAPELRTTSNSASNAGLAAALGTDSEAAPVVATEAGHNATPPHVTVASSTKSLTGDPTNMPATPAPGLGSRQQGASAPQLQLDGLDSAPDPVARSISEAGILRGMVAKETRLSLPLIAVPSKRELRAGSKAASKAGSKATSKVASTAGSKATSKAPSRAPSKAPSVARSRASSRAPSVAPSITPSTDSFFSPSIAGSENHLTHNTKPPSKSMTRKSSRGPTREASQASMAVPHAMGTEGTTDDGGVVRANRRWSDTVGAERYAAADSPAALPPQAPAPSTGSESPERPATADVGVALVESGRVPTPPDAFRSSASWRGAAAEPSAPSSRRSSNAQLHEVPQVEVPPPPSPSPDPSPKSPAPPPTPSPAPPSQTPTPPSTSVPPRPSGLAGSRTLRSSYATPPTSAAVQRRKLVGPISLDSSTSLGPSQPASTRGSAHPSLTMLVRPNQTSRGPSTHPSLTMLVSVGLDPAQSPDASTTVSANGTASPRQVTSAAPPNIGASQRARRQLPSIQSSRSGAAASASRSSLHLRSTLGQDDDAYVREGMEDQSTVEEE</sequence>
<feature type="transmembrane region" description="Helical" evidence="2">
    <location>
        <begin position="365"/>
        <end position="386"/>
    </location>
</feature>
<keyword evidence="2" id="KW-0812">Transmembrane</keyword>
<feature type="transmembrane region" description="Helical" evidence="2">
    <location>
        <begin position="435"/>
        <end position="465"/>
    </location>
</feature>
<feature type="region of interest" description="Disordered" evidence="1">
    <location>
        <begin position="840"/>
        <end position="897"/>
    </location>
</feature>
<dbReference type="EMBL" id="KZ993885">
    <property type="protein sequence ID" value="RKO94477.1"/>
    <property type="molecule type" value="Genomic_DNA"/>
</dbReference>
<feature type="compositionally biased region" description="Polar residues" evidence="1">
    <location>
        <begin position="875"/>
        <end position="884"/>
    </location>
</feature>
<feature type="transmembrane region" description="Helical" evidence="2">
    <location>
        <begin position="320"/>
        <end position="338"/>
    </location>
</feature>
<feature type="region of interest" description="Disordered" evidence="1">
    <location>
        <begin position="522"/>
        <end position="818"/>
    </location>
</feature>
<feature type="compositionally biased region" description="Polar residues" evidence="1">
    <location>
        <begin position="987"/>
        <end position="1001"/>
    </location>
</feature>
<gene>
    <name evidence="3" type="ORF">BDK51DRAFT_38325</name>
</gene>
<feature type="compositionally biased region" description="Acidic residues" evidence="1">
    <location>
        <begin position="581"/>
        <end position="590"/>
    </location>
</feature>
<feature type="compositionally biased region" description="Low complexity" evidence="1">
    <location>
        <begin position="933"/>
        <end position="986"/>
    </location>
</feature>